<evidence type="ECO:0000313" key="2">
    <source>
        <dbReference type="EMBL" id="PZR10200.1"/>
    </source>
</evidence>
<keyword evidence="1" id="KW-1133">Transmembrane helix</keyword>
<dbReference type="AlphaFoldDB" id="A0A2W5T425"/>
<protein>
    <submittedName>
        <fullName evidence="2">Uncharacterized protein</fullName>
    </submittedName>
</protein>
<accession>A0A2W5T425</accession>
<sequence length="116" mass="12739">MLDQLARLAFVGFMLVVLASPVMWLITKASLWIVVFGVALAIPIVKEGRRTSPTAPLDPGAPPDFVTDMTGRPGFEVLGVQFGFVEARVYGNEAQLRVVLQNTYDAPRTFICKTKK</sequence>
<name>A0A2W5T425_9BACT</name>
<organism evidence="2 3">
    <name type="scientific">Archangium gephyra</name>
    <dbReference type="NCBI Taxonomy" id="48"/>
    <lineage>
        <taxon>Bacteria</taxon>
        <taxon>Pseudomonadati</taxon>
        <taxon>Myxococcota</taxon>
        <taxon>Myxococcia</taxon>
        <taxon>Myxococcales</taxon>
        <taxon>Cystobacterineae</taxon>
        <taxon>Archangiaceae</taxon>
        <taxon>Archangium</taxon>
    </lineage>
</organism>
<comment type="caution">
    <text evidence="2">The sequence shown here is derived from an EMBL/GenBank/DDBJ whole genome shotgun (WGS) entry which is preliminary data.</text>
</comment>
<keyword evidence="1" id="KW-0812">Transmembrane</keyword>
<dbReference type="EMBL" id="QFQP01000018">
    <property type="protein sequence ID" value="PZR10200.1"/>
    <property type="molecule type" value="Genomic_DNA"/>
</dbReference>
<gene>
    <name evidence="2" type="ORF">DI536_20455</name>
</gene>
<evidence type="ECO:0000313" key="3">
    <source>
        <dbReference type="Proteomes" id="UP000249061"/>
    </source>
</evidence>
<dbReference type="Proteomes" id="UP000249061">
    <property type="component" value="Unassembled WGS sequence"/>
</dbReference>
<feature type="transmembrane region" description="Helical" evidence="1">
    <location>
        <begin position="29"/>
        <end position="45"/>
    </location>
</feature>
<keyword evidence="1" id="KW-0472">Membrane</keyword>
<reference evidence="2 3" key="1">
    <citation type="submission" date="2017-08" db="EMBL/GenBank/DDBJ databases">
        <title>Infants hospitalized years apart are colonized by the same room-sourced microbial strains.</title>
        <authorList>
            <person name="Brooks B."/>
            <person name="Olm M.R."/>
            <person name="Firek B.A."/>
            <person name="Baker R."/>
            <person name="Thomas B.C."/>
            <person name="Morowitz M.J."/>
            <person name="Banfield J.F."/>
        </authorList>
    </citation>
    <scope>NUCLEOTIDE SEQUENCE [LARGE SCALE GENOMIC DNA]</scope>
    <source>
        <strain evidence="2">S2_003_000_R2_14</strain>
    </source>
</reference>
<proteinExistence type="predicted"/>
<evidence type="ECO:0000256" key="1">
    <source>
        <dbReference type="SAM" id="Phobius"/>
    </source>
</evidence>